<proteinExistence type="predicted"/>
<gene>
    <name evidence="2" type="ORF">IPA_09485</name>
</gene>
<dbReference type="InterPro" id="IPR004096">
    <property type="entry name" value="V4R"/>
</dbReference>
<reference evidence="2" key="1">
    <citation type="submission" date="2013-11" db="EMBL/GenBank/DDBJ databases">
        <title>Comparative genomics of Ignicoccus.</title>
        <authorList>
            <person name="Podar M."/>
        </authorList>
    </citation>
    <scope>NUCLEOTIDE SEQUENCE</scope>
    <source>
        <strain evidence="2">DSM 13166</strain>
    </source>
</reference>
<dbReference type="EMBL" id="CP006868">
    <property type="protein sequence ID" value="UXD22905.1"/>
    <property type="molecule type" value="Genomic_DNA"/>
</dbReference>
<dbReference type="SUPFAM" id="SSF111126">
    <property type="entry name" value="Ligand-binding domain in the NO signalling and Golgi transport"/>
    <property type="match status" value="1"/>
</dbReference>
<dbReference type="Pfam" id="PF02830">
    <property type="entry name" value="V4R"/>
    <property type="match status" value="1"/>
</dbReference>
<dbReference type="Proteomes" id="UP001063698">
    <property type="component" value="Chromosome"/>
</dbReference>
<evidence type="ECO:0000313" key="2">
    <source>
        <dbReference type="EMBL" id="UXD22905.1"/>
    </source>
</evidence>
<dbReference type="KEGG" id="ipc:IPA_09485"/>
<sequence>MPWFSIRDRESEDVPVLYPFIMRVGTIDVYVLQLKLELMKYKETLISLLVYMNTKGVDIFHIVRGPAEGKSRSVTYFIVINLSRASINIESLKIELSKIDGVKSVTVGGEKLLDIMVFTRAFPIYTFERSIILGLTFLKAFFSAFNTYFHQPALAASTLYQLGFRTGFAIAKELAELTRHEDEALLRDVFDFLKAHGLGSFEFKSSPFPHGGEIAIKVTHGIEASASNMPAPRCHFTRGLLSGIISYVNGGYIPMQEVKCVGKGDKYCLFVGSKKTKK</sequence>
<accession>A0A977PM24</accession>
<dbReference type="AlphaFoldDB" id="A0A977PM24"/>
<dbReference type="PANTHER" id="PTHR35090:SF2">
    <property type="entry name" value="ARSR FAMILY TRANSCRIPTIONAL REGULATOR"/>
    <property type="match status" value="1"/>
</dbReference>
<protein>
    <recommendedName>
        <fullName evidence="1">4-vinyl reductase 4VR domain-containing protein</fullName>
    </recommendedName>
</protein>
<evidence type="ECO:0000259" key="1">
    <source>
        <dbReference type="SMART" id="SM00989"/>
    </source>
</evidence>
<keyword evidence="3" id="KW-1185">Reference proteome</keyword>
<feature type="domain" description="4-vinyl reductase 4VR" evidence="1">
    <location>
        <begin position="213"/>
        <end position="274"/>
    </location>
</feature>
<dbReference type="InterPro" id="IPR024096">
    <property type="entry name" value="NO_sig/Golgi_transp_ligand-bd"/>
</dbReference>
<dbReference type="PANTHER" id="PTHR35090">
    <property type="entry name" value="DNA-DIRECTED RNA POLYMERASE SUBUNIT I"/>
    <property type="match status" value="1"/>
</dbReference>
<dbReference type="Gene3D" id="3.30.1380.20">
    <property type="entry name" value="Trafficking protein particle complex subunit 3"/>
    <property type="match status" value="1"/>
</dbReference>
<dbReference type="SMART" id="SM00989">
    <property type="entry name" value="V4R"/>
    <property type="match status" value="1"/>
</dbReference>
<name>A0A977PM24_9CREN</name>
<evidence type="ECO:0000313" key="3">
    <source>
        <dbReference type="Proteomes" id="UP001063698"/>
    </source>
</evidence>
<organism evidence="2 3">
    <name type="scientific">Ignicoccus pacificus DSM 13166</name>
    <dbReference type="NCBI Taxonomy" id="940294"/>
    <lineage>
        <taxon>Archaea</taxon>
        <taxon>Thermoproteota</taxon>
        <taxon>Thermoprotei</taxon>
        <taxon>Desulfurococcales</taxon>
        <taxon>Desulfurococcaceae</taxon>
        <taxon>Ignicoccus</taxon>
    </lineage>
</organism>